<reference evidence="1" key="1">
    <citation type="submission" date="2022-06" db="EMBL/GenBank/DDBJ databases">
        <title>Uncovering the hologenomic basis of an extraordinary plant invasion.</title>
        <authorList>
            <person name="Bieker V.C."/>
            <person name="Martin M.D."/>
            <person name="Gilbert T."/>
            <person name="Hodgins K."/>
            <person name="Battlay P."/>
            <person name="Petersen B."/>
            <person name="Wilson J."/>
        </authorList>
    </citation>
    <scope>NUCLEOTIDE SEQUENCE</scope>
    <source>
        <strain evidence="1">AA19_3_7</strain>
        <tissue evidence="1">Leaf</tissue>
    </source>
</reference>
<feature type="non-terminal residue" evidence="1">
    <location>
        <position position="1"/>
    </location>
</feature>
<protein>
    <submittedName>
        <fullName evidence="1">Uncharacterized protein</fullName>
    </submittedName>
</protein>
<dbReference type="SUPFAM" id="SSF46785">
    <property type="entry name" value="Winged helix' DNA-binding domain"/>
    <property type="match status" value="1"/>
</dbReference>
<evidence type="ECO:0000313" key="2">
    <source>
        <dbReference type="Proteomes" id="UP001206925"/>
    </source>
</evidence>
<keyword evidence="2" id="KW-1185">Reference proteome</keyword>
<dbReference type="EMBL" id="JAMZMK010006484">
    <property type="protein sequence ID" value="KAI7748686.1"/>
    <property type="molecule type" value="Genomic_DNA"/>
</dbReference>
<gene>
    <name evidence="1" type="ORF">M8C21_000335</name>
</gene>
<feature type="non-terminal residue" evidence="1">
    <location>
        <position position="93"/>
    </location>
</feature>
<comment type="caution">
    <text evidence="1">The sequence shown here is derived from an EMBL/GenBank/DDBJ whole genome shotgun (WGS) entry which is preliminary data.</text>
</comment>
<dbReference type="AlphaFoldDB" id="A0AAD5CY43"/>
<evidence type="ECO:0000313" key="1">
    <source>
        <dbReference type="EMBL" id="KAI7748686.1"/>
    </source>
</evidence>
<sequence>PDVKVIKKRIEDLITRDYLERDKENPNVFRIHGSLILGSITNKTFCVAKSNSRSLVRREQHHAATRSSPIALGEAMYPDAMRLFASAIKPLPT</sequence>
<accession>A0AAD5CY43</accession>
<dbReference type="InterPro" id="IPR036388">
    <property type="entry name" value="WH-like_DNA-bd_sf"/>
</dbReference>
<name>A0AAD5CY43_AMBAR</name>
<dbReference type="Gene3D" id="1.10.10.10">
    <property type="entry name" value="Winged helix-like DNA-binding domain superfamily/Winged helix DNA-binding domain"/>
    <property type="match status" value="1"/>
</dbReference>
<dbReference type="InterPro" id="IPR036390">
    <property type="entry name" value="WH_DNA-bd_sf"/>
</dbReference>
<proteinExistence type="predicted"/>
<dbReference type="Proteomes" id="UP001206925">
    <property type="component" value="Unassembled WGS sequence"/>
</dbReference>
<organism evidence="1 2">
    <name type="scientific">Ambrosia artemisiifolia</name>
    <name type="common">Common ragweed</name>
    <dbReference type="NCBI Taxonomy" id="4212"/>
    <lineage>
        <taxon>Eukaryota</taxon>
        <taxon>Viridiplantae</taxon>
        <taxon>Streptophyta</taxon>
        <taxon>Embryophyta</taxon>
        <taxon>Tracheophyta</taxon>
        <taxon>Spermatophyta</taxon>
        <taxon>Magnoliopsida</taxon>
        <taxon>eudicotyledons</taxon>
        <taxon>Gunneridae</taxon>
        <taxon>Pentapetalae</taxon>
        <taxon>asterids</taxon>
        <taxon>campanulids</taxon>
        <taxon>Asterales</taxon>
        <taxon>Asteraceae</taxon>
        <taxon>Asteroideae</taxon>
        <taxon>Heliantheae alliance</taxon>
        <taxon>Heliantheae</taxon>
        <taxon>Ambrosia</taxon>
    </lineage>
</organism>